<feature type="region of interest" description="Disordered" evidence="14">
    <location>
        <begin position="432"/>
        <end position="486"/>
    </location>
</feature>
<evidence type="ECO:0000256" key="12">
    <source>
        <dbReference type="HAMAP-Rule" id="MF_00974"/>
    </source>
</evidence>
<dbReference type="SUPFAM" id="SSF57783">
    <property type="entry name" value="Zinc beta-ribbon"/>
    <property type="match status" value="1"/>
</dbReference>
<dbReference type="InterPro" id="IPR016136">
    <property type="entry name" value="DNA_helicase_N/primase_C"/>
</dbReference>
<evidence type="ECO:0000256" key="4">
    <source>
        <dbReference type="ARBA" id="ARBA00022695"/>
    </source>
</evidence>
<dbReference type="InterPro" id="IPR002694">
    <property type="entry name" value="Znf_CHC2"/>
</dbReference>
<feature type="region of interest" description="Disordered" evidence="14">
    <location>
        <begin position="612"/>
        <end position="633"/>
    </location>
</feature>
<keyword evidence="7 12" id="KW-0863">Zinc-finger</keyword>
<dbReference type="Pfam" id="PF13155">
    <property type="entry name" value="Toprim_2"/>
    <property type="match status" value="1"/>
</dbReference>
<dbReference type="PROSITE" id="PS50880">
    <property type="entry name" value="TOPRIM"/>
    <property type="match status" value="1"/>
</dbReference>
<dbReference type="HAMAP" id="MF_00974">
    <property type="entry name" value="DNA_primase_DnaG"/>
    <property type="match status" value="1"/>
</dbReference>
<evidence type="ECO:0000256" key="14">
    <source>
        <dbReference type="SAM" id="MobiDB-lite"/>
    </source>
</evidence>
<keyword evidence="9" id="KW-0460">Magnesium</keyword>
<dbReference type="InterPro" id="IPR036977">
    <property type="entry name" value="DNA_primase_Znf_CHC2"/>
</dbReference>
<evidence type="ECO:0000256" key="13">
    <source>
        <dbReference type="PIRNR" id="PIRNR002811"/>
    </source>
</evidence>
<keyword evidence="6 12" id="KW-0479">Metal-binding</keyword>
<evidence type="ECO:0000256" key="11">
    <source>
        <dbReference type="ARBA" id="ARBA00023163"/>
    </source>
</evidence>
<feature type="domain" description="Toprim" evidence="15">
    <location>
        <begin position="258"/>
        <end position="340"/>
    </location>
</feature>
<comment type="domain">
    <text evidence="12">Contains an N-terminal zinc-binding domain, a central core domain that contains the primase activity, and a C-terminal DnaB-binding domain.</text>
</comment>
<comment type="function">
    <text evidence="12 13">RNA polymerase that catalyzes the synthesis of short RNA molecules used as primers for DNA polymerase during DNA replication.</text>
</comment>
<keyword evidence="17" id="KW-1185">Reference proteome</keyword>
<evidence type="ECO:0000313" key="16">
    <source>
        <dbReference type="EMBL" id="MCL6269974.1"/>
    </source>
</evidence>
<evidence type="ECO:0000313" key="17">
    <source>
        <dbReference type="Proteomes" id="UP001203338"/>
    </source>
</evidence>
<dbReference type="Pfam" id="PF08275">
    <property type="entry name" value="DNAG_N"/>
    <property type="match status" value="1"/>
</dbReference>
<evidence type="ECO:0000256" key="8">
    <source>
        <dbReference type="ARBA" id="ARBA00022833"/>
    </source>
</evidence>
<comment type="subunit">
    <text evidence="12">Monomer. Interacts with DnaB.</text>
</comment>
<comment type="caution">
    <text evidence="16">The sequence shown here is derived from an EMBL/GenBank/DDBJ whole genome shotgun (WGS) entry which is preliminary data.</text>
</comment>
<dbReference type="SMART" id="SM00400">
    <property type="entry name" value="ZnF_CHCC"/>
    <property type="match status" value="1"/>
</dbReference>
<dbReference type="InterPro" id="IPR006295">
    <property type="entry name" value="DNA_primase_DnaG"/>
</dbReference>
<dbReference type="SUPFAM" id="SSF117023">
    <property type="entry name" value="DNA primase DnaG, C-terminal domain"/>
    <property type="match status" value="1"/>
</dbReference>
<dbReference type="SUPFAM" id="SSF56731">
    <property type="entry name" value="DNA primase core"/>
    <property type="match status" value="1"/>
</dbReference>
<dbReference type="InterPro" id="IPR013264">
    <property type="entry name" value="DNAG_N"/>
</dbReference>
<evidence type="ECO:0000256" key="6">
    <source>
        <dbReference type="ARBA" id="ARBA00022723"/>
    </source>
</evidence>
<dbReference type="PANTHER" id="PTHR30313:SF2">
    <property type="entry name" value="DNA PRIMASE"/>
    <property type="match status" value="1"/>
</dbReference>
<keyword evidence="4 12" id="KW-0548">Nucleotidyltransferase</keyword>
<keyword evidence="8 12" id="KW-0862">Zinc</keyword>
<gene>
    <name evidence="12 16" type="primary">dnaG</name>
    <name evidence="16" type="ORF">M3P05_08485</name>
</gene>
<dbReference type="InterPro" id="IPR050219">
    <property type="entry name" value="DnaG_primase"/>
</dbReference>
<dbReference type="Pfam" id="PF08278">
    <property type="entry name" value="DnaG_DnaB_bind"/>
    <property type="match status" value="1"/>
</dbReference>
<organism evidence="16 17">
    <name type="scientific">Parendozoicomonas callyspongiae</name>
    <dbReference type="NCBI Taxonomy" id="2942213"/>
    <lineage>
        <taxon>Bacteria</taxon>
        <taxon>Pseudomonadati</taxon>
        <taxon>Pseudomonadota</taxon>
        <taxon>Gammaproteobacteria</taxon>
        <taxon>Oceanospirillales</taxon>
        <taxon>Endozoicomonadaceae</taxon>
        <taxon>Parendozoicomonas</taxon>
    </lineage>
</organism>
<reference evidence="16 17" key="1">
    <citation type="submission" date="2022-05" db="EMBL/GenBank/DDBJ databases">
        <authorList>
            <person name="Park J.-S."/>
        </authorList>
    </citation>
    <scope>NUCLEOTIDE SEQUENCE [LARGE SCALE GENOMIC DNA]</scope>
    <source>
        <strain evidence="16 17">2012CJ34-2</strain>
    </source>
</reference>
<evidence type="ECO:0000256" key="1">
    <source>
        <dbReference type="ARBA" id="ARBA00022478"/>
    </source>
</evidence>
<dbReference type="EMBL" id="JAMFLX010000009">
    <property type="protein sequence ID" value="MCL6269974.1"/>
    <property type="molecule type" value="Genomic_DNA"/>
</dbReference>
<evidence type="ECO:0000256" key="2">
    <source>
        <dbReference type="ARBA" id="ARBA00022515"/>
    </source>
</evidence>
<keyword evidence="5 12" id="KW-0235">DNA replication</keyword>
<dbReference type="InterPro" id="IPR013173">
    <property type="entry name" value="DNA_primase_DnaG_DnaB-bd_dom"/>
</dbReference>
<keyword evidence="2 12" id="KW-0639">Primosome</keyword>
<evidence type="ECO:0000256" key="10">
    <source>
        <dbReference type="ARBA" id="ARBA00023125"/>
    </source>
</evidence>
<dbReference type="Gene3D" id="1.10.860.10">
    <property type="entry name" value="DNAb Helicase, Chain A"/>
    <property type="match status" value="1"/>
</dbReference>
<dbReference type="SMART" id="SM00493">
    <property type="entry name" value="TOPRIM"/>
    <property type="match status" value="1"/>
</dbReference>
<sequence>MAGLIPQSFIDNLLARTDIIEVVSDRITLKKAGRNHQALCPFHKEKSPSFSVSQDKQFYYCFGCGASGNAVGFVMDYDHIGFPEAVELLARRAGLEVPREGGAKQKRERYDTLYQILEKSAEWYSGQLRSHSSAKIAQNYLRQRGLDGRIAKQFQIGYAPPGWDNLMETLGSTPERSQLLLDGGLVVENEERKSTYDRFRNRIIFPIRDLRGRTIAFGGRVLGDDKPKYLNSPETPVFHKGRELYGLYEARQANRSLEQILVVEGYMDVIALAQQGITCAAATLGTATTSDHLNQLFRHTSQVIFCFDGDNAGRQAAWRALENAIPGMDDGRQIRFLFLPQGEDPDSLVRKEGPDAFLFRLKDKSQALPFDDYFFRHFEQEIDTSTLDGKARLVHIVTPYIHKLPEGTFKSLMLKKLGDISDLGTEAVSSIIESKPEPQSPSISQQEHAATESYEEYSNRFNAGDTQPAYAQPWSQQPGRHKFKRQGQAVPVPGIRLKPAKRALRLLLAQPRLAEMIDPAKLDIASPDEDVRHLIALTESLRKTPADSTYGLLGSWFGTRLGERLNELQKIDMPISNAEHVIKQCFKQLSTDVQSKKDSLSAKERLLQATKKGKKGWLVDRQEQQQEANSTKD</sequence>
<name>A0ABT0PF07_9GAMM</name>
<dbReference type="CDD" id="cd03364">
    <property type="entry name" value="TOPRIM_DnaG_primases"/>
    <property type="match status" value="1"/>
</dbReference>
<keyword evidence="10 12" id="KW-0238">DNA-binding</keyword>
<dbReference type="InterPro" id="IPR034151">
    <property type="entry name" value="TOPRIM_DnaG_bac"/>
</dbReference>
<protein>
    <recommendedName>
        <fullName evidence="12 13">DNA primase</fullName>
        <ecNumber evidence="12">2.7.7.101</ecNumber>
    </recommendedName>
</protein>
<comment type="cofactor">
    <cofactor evidence="12 13">
        <name>Zn(2+)</name>
        <dbReference type="ChEBI" id="CHEBI:29105"/>
    </cofactor>
    <text evidence="12 13">Binds 1 zinc ion per monomer.</text>
</comment>
<feature type="compositionally biased region" description="Basic and acidic residues" evidence="14">
    <location>
        <begin position="617"/>
        <end position="633"/>
    </location>
</feature>
<keyword evidence="11 12" id="KW-0804">Transcription</keyword>
<dbReference type="EC" id="2.7.7.101" evidence="12"/>
<evidence type="ECO:0000256" key="9">
    <source>
        <dbReference type="ARBA" id="ARBA00022842"/>
    </source>
</evidence>
<accession>A0ABT0PF07</accession>
<dbReference type="InterPro" id="IPR037068">
    <property type="entry name" value="DNA_primase_core_N_sf"/>
</dbReference>
<proteinExistence type="inferred from homology"/>
<dbReference type="Pfam" id="PF01807">
    <property type="entry name" value="Zn_ribbon_DnaG"/>
    <property type="match status" value="1"/>
</dbReference>
<dbReference type="Proteomes" id="UP001203338">
    <property type="component" value="Unassembled WGS sequence"/>
</dbReference>
<dbReference type="NCBIfam" id="TIGR01391">
    <property type="entry name" value="dnaG"/>
    <property type="match status" value="1"/>
</dbReference>
<dbReference type="Pfam" id="PF10410">
    <property type="entry name" value="DnaB_bind"/>
    <property type="match status" value="1"/>
</dbReference>
<evidence type="ECO:0000256" key="7">
    <source>
        <dbReference type="ARBA" id="ARBA00022771"/>
    </source>
</evidence>
<feature type="zinc finger region" description="CHC2-type" evidence="12">
    <location>
        <begin position="40"/>
        <end position="64"/>
    </location>
</feature>
<dbReference type="RefSeq" id="WP_249699103.1">
    <property type="nucleotide sequence ID" value="NZ_JAMFLX010000009.1"/>
</dbReference>
<dbReference type="InterPro" id="IPR030846">
    <property type="entry name" value="DnaG_bac"/>
</dbReference>
<dbReference type="Gene3D" id="1.20.50.20">
    <property type="entry name" value="DnaG, RNA polymerase domain, helical bundle"/>
    <property type="match status" value="1"/>
</dbReference>
<evidence type="ECO:0000259" key="15">
    <source>
        <dbReference type="PROSITE" id="PS50880"/>
    </source>
</evidence>
<dbReference type="Gene3D" id="3.90.580.10">
    <property type="entry name" value="Zinc finger, CHC2-type domain"/>
    <property type="match status" value="1"/>
</dbReference>
<dbReference type="PANTHER" id="PTHR30313">
    <property type="entry name" value="DNA PRIMASE"/>
    <property type="match status" value="1"/>
</dbReference>
<keyword evidence="1 12" id="KW-0240">DNA-directed RNA polymerase</keyword>
<dbReference type="Gene3D" id="3.90.980.10">
    <property type="entry name" value="DNA primase, catalytic core, N-terminal domain"/>
    <property type="match status" value="1"/>
</dbReference>
<dbReference type="InterPro" id="IPR006171">
    <property type="entry name" value="TOPRIM_dom"/>
</dbReference>
<dbReference type="InterPro" id="IPR019475">
    <property type="entry name" value="DNA_primase_DnaB-bd"/>
</dbReference>
<keyword evidence="3 12" id="KW-0808">Transferase</keyword>
<dbReference type="PIRSF" id="PIRSF002811">
    <property type="entry name" value="DnaG"/>
    <property type="match status" value="1"/>
</dbReference>
<dbReference type="Gene3D" id="3.40.1360.10">
    <property type="match status" value="1"/>
</dbReference>
<comment type="similarity">
    <text evidence="12 13">Belongs to the DnaG primase family.</text>
</comment>
<evidence type="ECO:0000256" key="5">
    <source>
        <dbReference type="ARBA" id="ARBA00022705"/>
    </source>
</evidence>
<evidence type="ECO:0000256" key="3">
    <source>
        <dbReference type="ARBA" id="ARBA00022679"/>
    </source>
</evidence>
<comment type="catalytic activity">
    <reaction evidence="12">
        <text>ssDNA + n NTP = ssDNA/pppN(pN)n-1 hybrid + (n-1) diphosphate.</text>
        <dbReference type="EC" id="2.7.7.101"/>
    </reaction>
</comment>